<proteinExistence type="predicted"/>
<reference evidence="1 2" key="1">
    <citation type="submission" date="2022-06" db="EMBL/GenBank/DDBJ databases">
        <title>Sequencing the genomes of 1000 actinobacteria strains.</title>
        <authorList>
            <person name="Klenk H.-P."/>
        </authorList>
    </citation>
    <scope>NUCLEOTIDE SEQUENCE [LARGE SCALE GENOMIC DNA]</scope>
    <source>
        <strain evidence="1 2">DSM 41656</strain>
    </source>
</reference>
<keyword evidence="2" id="KW-1185">Reference proteome</keyword>
<name>A0ABT1JAP0_9ACTN</name>
<evidence type="ECO:0000313" key="1">
    <source>
        <dbReference type="EMBL" id="MCP2314527.1"/>
    </source>
</evidence>
<dbReference type="EMBL" id="JAMZDX010000009">
    <property type="protein sequence ID" value="MCP2314527.1"/>
    <property type="molecule type" value="Genomic_DNA"/>
</dbReference>
<accession>A0ABT1JAP0</accession>
<dbReference type="NCBIfam" id="NF038353">
    <property type="entry name" value="FxLYD_dom"/>
    <property type="match status" value="1"/>
</dbReference>
<evidence type="ECO:0000313" key="2">
    <source>
        <dbReference type="Proteomes" id="UP001206483"/>
    </source>
</evidence>
<dbReference type="Proteomes" id="UP001206483">
    <property type="component" value="Unassembled WGS sequence"/>
</dbReference>
<dbReference type="InterPro" id="IPR047676">
    <property type="entry name" value="FxLYD_dom"/>
</dbReference>
<sequence length="155" mass="16033">MHARKTAVLAAGPLVVLALTGCRAVGEPEIATPSSASSGLPIPFSALPMPSFSRPTVDPAEALRDAEITACTVDSHHLPRIEVKVTNHSRWPTTYFVDVDIADESGARLGTGLADVEKVAPGQTAAGEAPSATVVGGETISCKVVKVTRYEITTG</sequence>
<protein>
    <submittedName>
        <fullName evidence="1">Uncharacterized protein</fullName>
    </submittedName>
</protein>
<dbReference type="PROSITE" id="PS51257">
    <property type="entry name" value="PROKAR_LIPOPROTEIN"/>
    <property type="match status" value="1"/>
</dbReference>
<dbReference type="RefSeq" id="WP_253804902.1">
    <property type="nucleotide sequence ID" value="NZ_BAAAUB010000012.1"/>
</dbReference>
<organism evidence="1 2">
    <name type="scientific">Kitasatospora paracochleata</name>
    <dbReference type="NCBI Taxonomy" id="58354"/>
    <lineage>
        <taxon>Bacteria</taxon>
        <taxon>Bacillati</taxon>
        <taxon>Actinomycetota</taxon>
        <taxon>Actinomycetes</taxon>
        <taxon>Kitasatosporales</taxon>
        <taxon>Streptomycetaceae</taxon>
        <taxon>Kitasatospora</taxon>
    </lineage>
</organism>
<comment type="caution">
    <text evidence="1">The sequence shown here is derived from an EMBL/GenBank/DDBJ whole genome shotgun (WGS) entry which is preliminary data.</text>
</comment>
<gene>
    <name evidence="1" type="ORF">FHR36_007728</name>
</gene>